<keyword evidence="2" id="KW-0233">DNA recombination</keyword>
<sequence>MTNSLPALAAVIITIGLILALGIAVGAAAAGRMARRSGPAPAEWQSALAPVTASLGALAEQVARQELQATTGQVALRTELTTQLSQHVLTLQRSTEEVRREASRLASVLGRTGARGRWGEMQLRRLVEAAGMLERVDFDEQSTHQGDEGALRPDMVIRLAGDRTIVVDAKVPLAAFLEAEQATDEAAVEQHLRQHAADVIRHIDSLHGKDYRRHVPQNVEFVVLFLPSESLFEIALQMRPDLLDYAFSRDIVPATPTTMFALMRTVALTWRQERLAKNAEEISRLGRDLHSRISTLAQHFAKVGNALDSAVGHYNKAVASLETRVLVTARAFNEYGVSDDDLPEVATITQQARALTAREFIGDPVTANHLAS</sequence>
<keyword evidence="1" id="KW-0175">Coiled coil</keyword>
<gene>
    <name evidence="4" type="ORF">UFOPK3204_00010</name>
</gene>
<evidence type="ECO:0000313" key="4">
    <source>
        <dbReference type="EMBL" id="CAB4818669.1"/>
    </source>
</evidence>
<dbReference type="InterPro" id="IPR003798">
    <property type="entry name" value="DNA_recombination_RmuC"/>
</dbReference>
<keyword evidence="3" id="KW-1133">Transmembrane helix</keyword>
<dbReference type="EMBL" id="CAFABK010000001">
    <property type="protein sequence ID" value="CAB4818669.1"/>
    <property type="molecule type" value="Genomic_DNA"/>
</dbReference>
<evidence type="ECO:0000256" key="2">
    <source>
        <dbReference type="ARBA" id="ARBA00023172"/>
    </source>
</evidence>
<evidence type="ECO:0000256" key="3">
    <source>
        <dbReference type="SAM" id="Phobius"/>
    </source>
</evidence>
<organism evidence="4">
    <name type="scientific">freshwater metagenome</name>
    <dbReference type="NCBI Taxonomy" id="449393"/>
    <lineage>
        <taxon>unclassified sequences</taxon>
        <taxon>metagenomes</taxon>
        <taxon>ecological metagenomes</taxon>
    </lineage>
</organism>
<dbReference type="Pfam" id="PF02646">
    <property type="entry name" value="RmuC"/>
    <property type="match status" value="1"/>
</dbReference>
<proteinExistence type="predicted"/>
<dbReference type="AlphaFoldDB" id="A0A6J6ZAY0"/>
<feature type="transmembrane region" description="Helical" evidence="3">
    <location>
        <begin position="6"/>
        <end position="30"/>
    </location>
</feature>
<dbReference type="GO" id="GO:0006310">
    <property type="term" value="P:DNA recombination"/>
    <property type="evidence" value="ECO:0007669"/>
    <property type="project" value="UniProtKB-KW"/>
</dbReference>
<dbReference type="PANTHER" id="PTHR30563:SF0">
    <property type="entry name" value="DNA RECOMBINATION PROTEIN RMUC"/>
    <property type="match status" value="1"/>
</dbReference>
<evidence type="ECO:0000256" key="1">
    <source>
        <dbReference type="ARBA" id="ARBA00023054"/>
    </source>
</evidence>
<keyword evidence="3" id="KW-0812">Transmembrane</keyword>
<name>A0A6J6ZAY0_9ZZZZ</name>
<dbReference type="PANTHER" id="PTHR30563">
    <property type="entry name" value="DNA RECOMBINATION PROTEIN RMUC"/>
    <property type="match status" value="1"/>
</dbReference>
<protein>
    <submittedName>
        <fullName evidence="4">Unannotated protein</fullName>
    </submittedName>
</protein>
<reference evidence="4" key="1">
    <citation type="submission" date="2020-05" db="EMBL/GenBank/DDBJ databases">
        <authorList>
            <person name="Chiriac C."/>
            <person name="Salcher M."/>
            <person name="Ghai R."/>
            <person name="Kavagutti S V."/>
        </authorList>
    </citation>
    <scope>NUCLEOTIDE SEQUENCE</scope>
</reference>
<keyword evidence="3" id="KW-0472">Membrane</keyword>
<accession>A0A6J6ZAY0</accession>